<dbReference type="EMBL" id="WLVL01000028">
    <property type="protein sequence ID" value="MTB72031.1"/>
    <property type="molecule type" value="Genomic_DNA"/>
</dbReference>
<dbReference type="InterPro" id="IPR011138">
    <property type="entry name" value="Cytochrome_b-558"/>
</dbReference>
<name>A0A6I3IUR2_9MICO</name>
<evidence type="ECO:0000256" key="7">
    <source>
        <dbReference type="ARBA" id="ARBA00023136"/>
    </source>
</evidence>
<evidence type="ECO:0000256" key="8">
    <source>
        <dbReference type="SAM" id="Phobius"/>
    </source>
</evidence>
<protein>
    <submittedName>
        <fullName evidence="9">Succinate dehydrogenase</fullName>
    </submittedName>
</protein>
<dbReference type="GO" id="GO:0046872">
    <property type="term" value="F:metal ion binding"/>
    <property type="evidence" value="ECO:0007669"/>
    <property type="project" value="UniProtKB-KW"/>
</dbReference>
<keyword evidence="7 8" id="KW-0472">Membrane</keyword>
<evidence type="ECO:0000256" key="3">
    <source>
        <dbReference type="ARBA" id="ARBA00022692"/>
    </source>
</evidence>
<evidence type="ECO:0000256" key="6">
    <source>
        <dbReference type="ARBA" id="ARBA00023004"/>
    </source>
</evidence>
<dbReference type="Pfam" id="PF01127">
    <property type="entry name" value="Sdh_cyt"/>
    <property type="match status" value="1"/>
</dbReference>
<dbReference type="Gene3D" id="1.20.1300.10">
    <property type="entry name" value="Fumarate reductase/succinate dehydrogenase, transmembrane subunit"/>
    <property type="match status" value="1"/>
</dbReference>
<proteinExistence type="predicted"/>
<accession>A0A6I3IUR2</accession>
<feature type="transmembrane region" description="Helical" evidence="8">
    <location>
        <begin position="123"/>
        <end position="144"/>
    </location>
</feature>
<evidence type="ECO:0000313" key="10">
    <source>
        <dbReference type="Proteomes" id="UP000431092"/>
    </source>
</evidence>
<comment type="caution">
    <text evidence="9">The sequence shown here is derived from an EMBL/GenBank/DDBJ whole genome shotgun (WGS) entry which is preliminary data.</text>
</comment>
<dbReference type="Proteomes" id="UP000431092">
    <property type="component" value="Unassembled WGS sequence"/>
</dbReference>
<dbReference type="RefSeq" id="WP_288799219.1">
    <property type="nucleotide sequence ID" value="NZ_CP171001.1"/>
</dbReference>
<keyword evidence="4" id="KW-0479">Metal-binding</keyword>
<keyword evidence="3 8" id="KW-0812">Transmembrane</keyword>
<evidence type="ECO:0000256" key="1">
    <source>
        <dbReference type="ARBA" id="ARBA00004370"/>
    </source>
</evidence>
<organism evidence="9 10">
    <name type="scientific">Arsenicicoccus cauae</name>
    <dbReference type="NCBI Taxonomy" id="2663847"/>
    <lineage>
        <taxon>Bacteria</taxon>
        <taxon>Bacillati</taxon>
        <taxon>Actinomycetota</taxon>
        <taxon>Actinomycetes</taxon>
        <taxon>Micrococcales</taxon>
        <taxon>Intrasporangiaceae</taxon>
        <taxon>Arsenicicoccus</taxon>
    </lineage>
</organism>
<sequence length="243" mass="26820">MATSTLPARQDTPRRSSIALKVIMAISGLYLVFFVLFHMYGNLKLFAGQAAFDEYAHHLRTMFMPILPHSGFLWVFRLTLLVAVVAHVWAALQLTGRAHAARKDRYVVKRTVRATLASRTMRWGGLALAIFIVWHLLHFTIAKINVNSSYSDADLMVGGHESPFLLTFAAFSTWWMTLIYLLAMVALGMHLRHGIYSSIQTLGGTSTKKANRTANLVSIALALVIAVGFAVPPLAIVLGIIGK</sequence>
<feature type="transmembrane region" description="Helical" evidence="8">
    <location>
        <begin position="216"/>
        <end position="241"/>
    </location>
</feature>
<keyword evidence="10" id="KW-1185">Reference proteome</keyword>
<feature type="transmembrane region" description="Helical" evidence="8">
    <location>
        <begin position="164"/>
        <end position="187"/>
    </location>
</feature>
<feature type="transmembrane region" description="Helical" evidence="8">
    <location>
        <begin position="72"/>
        <end position="92"/>
    </location>
</feature>
<dbReference type="GO" id="GO:0016020">
    <property type="term" value="C:membrane"/>
    <property type="evidence" value="ECO:0007669"/>
    <property type="project" value="UniProtKB-SubCell"/>
</dbReference>
<dbReference type="CDD" id="cd03498">
    <property type="entry name" value="SQR_TypeB_2_TM"/>
    <property type="match status" value="1"/>
</dbReference>
<dbReference type="NCBIfam" id="TIGR02046">
    <property type="entry name" value="sdhC_b558_fam"/>
    <property type="match status" value="1"/>
</dbReference>
<dbReference type="AlphaFoldDB" id="A0A6I3IUR2"/>
<gene>
    <name evidence="9" type="ORF">GGG17_08620</name>
</gene>
<dbReference type="InterPro" id="IPR000701">
    <property type="entry name" value="SuccDH_FuR_B_TM-su"/>
</dbReference>
<keyword evidence="5 8" id="KW-1133">Transmembrane helix</keyword>
<evidence type="ECO:0000256" key="4">
    <source>
        <dbReference type="ARBA" id="ARBA00022723"/>
    </source>
</evidence>
<comment type="subcellular location">
    <subcellularLocation>
        <location evidence="1">Membrane</location>
    </subcellularLocation>
</comment>
<evidence type="ECO:0000256" key="2">
    <source>
        <dbReference type="ARBA" id="ARBA00022617"/>
    </source>
</evidence>
<feature type="transmembrane region" description="Helical" evidence="8">
    <location>
        <begin position="18"/>
        <end position="40"/>
    </location>
</feature>
<keyword evidence="6" id="KW-0408">Iron</keyword>
<evidence type="ECO:0000256" key="5">
    <source>
        <dbReference type="ARBA" id="ARBA00022989"/>
    </source>
</evidence>
<dbReference type="InterPro" id="IPR034804">
    <property type="entry name" value="SQR/QFR_C/D"/>
</dbReference>
<dbReference type="SUPFAM" id="SSF81343">
    <property type="entry name" value="Fumarate reductase respiratory complex transmembrane subunits"/>
    <property type="match status" value="1"/>
</dbReference>
<reference evidence="9 10" key="1">
    <citation type="submission" date="2019-11" db="EMBL/GenBank/DDBJ databases">
        <title>Whole genome sequencing identifies a novel species of the genus Arsenicicoccus isolated from human blood.</title>
        <authorList>
            <person name="Jeong J.H."/>
            <person name="Kweon O.J."/>
            <person name="Kim H.R."/>
            <person name="Kim T.-H."/>
            <person name="Ha S.-M."/>
            <person name="Lee M.-K."/>
        </authorList>
    </citation>
    <scope>NUCLEOTIDE SEQUENCE [LARGE SCALE GENOMIC DNA]</scope>
    <source>
        <strain evidence="9 10">MKL-02</strain>
    </source>
</reference>
<evidence type="ECO:0000313" key="9">
    <source>
        <dbReference type="EMBL" id="MTB72031.1"/>
    </source>
</evidence>
<keyword evidence="2" id="KW-0349">Heme</keyword>